<evidence type="ECO:0000313" key="2">
    <source>
        <dbReference type="EMBL" id="KUN76917.1"/>
    </source>
</evidence>
<keyword evidence="3" id="KW-1185">Reference proteome</keyword>
<organism evidence="2 3">
    <name type="scientific">Streptomyces griseoruber</name>
    <dbReference type="NCBI Taxonomy" id="1943"/>
    <lineage>
        <taxon>Bacteria</taxon>
        <taxon>Bacillati</taxon>
        <taxon>Actinomycetota</taxon>
        <taxon>Actinomycetes</taxon>
        <taxon>Kitasatosporales</taxon>
        <taxon>Streptomycetaceae</taxon>
        <taxon>Streptomyces</taxon>
    </lineage>
</organism>
<sequence length="91" mass="9605">MQGDRAEMVADAGDTRRTDEVVAGRAGRGGETVVRRGVVEVSEVTETGEKPPCRGHPLREDPETWDLVSTQGSTPQLMAHPPGGPAIGTRA</sequence>
<evidence type="ECO:0000256" key="1">
    <source>
        <dbReference type="SAM" id="MobiDB-lite"/>
    </source>
</evidence>
<dbReference type="OrthoDB" id="5118276at2"/>
<dbReference type="AlphaFoldDB" id="A0A101SMQ6"/>
<reference evidence="2 3" key="1">
    <citation type="submission" date="2015-10" db="EMBL/GenBank/DDBJ databases">
        <title>Draft genome sequence of Streptomyces griseoruber DSM 40281, type strain for the species Streptomyces griseoruber.</title>
        <authorList>
            <person name="Ruckert C."/>
            <person name="Winkler A."/>
            <person name="Kalinowski J."/>
            <person name="Kampfer P."/>
            <person name="Glaeser S."/>
        </authorList>
    </citation>
    <scope>NUCLEOTIDE SEQUENCE [LARGE SCALE GENOMIC DNA]</scope>
    <source>
        <strain evidence="2 3">DSM 40281</strain>
    </source>
</reference>
<evidence type="ECO:0000313" key="3">
    <source>
        <dbReference type="Proteomes" id="UP000052982"/>
    </source>
</evidence>
<dbReference type="STRING" id="1943.AQJ64_35615"/>
<dbReference type="RefSeq" id="WP_059203316.1">
    <property type="nucleotide sequence ID" value="NZ_KQ948780.1"/>
</dbReference>
<name>A0A101SMQ6_9ACTN</name>
<dbReference type="EMBL" id="LMWW01000063">
    <property type="protein sequence ID" value="KUN76917.1"/>
    <property type="molecule type" value="Genomic_DNA"/>
</dbReference>
<accession>A0A101SMQ6</accession>
<feature type="region of interest" description="Disordered" evidence="1">
    <location>
        <begin position="69"/>
        <end position="91"/>
    </location>
</feature>
<gene>
    <name evidence="2" type="ORF">AQJ64_35615</name>
</gene>
<dbReference type="Proteomes" id="UP000052982">
    <property type="component" value="Unassembled WGS sequence"/>
</dbReference>
<proteinExistence type="predicted"/>
<feature type="region of interest" description="Disordered" evidence="1">
    <location>
        <begin position="1"/>
        <end position="29"/>
    </location>
</feature>
<protein>
    <submittedName>
        <fullName evidence="2">Uncharacterized protein</fullName>
    </submittedName>
</protein>
<comment type="caution">
    <text evidence="2">The sequence shown here is derived from an EMBL/GenBank/DDBJ whole genome shotgun (WGS) entry which is preliminary data.</text>
</comment>
<feature type="compositionally biased region" description="Basic and acidic residues" evidence="1">
    <location>
        <begin position="1"/>
        <end position="22"/>
    </location>
</feature>